<sequence>MKVKKLVTVSMLGSLSFLLMMLDFPFPGFPPFLKIDFSDIPAVIAAIMFGPISGILVEFLKNGFHYLFTSSQTGVPIGQFANFLAGSMFVIPVALMFKKLNSTKGLVVGIGLGTLIMTIGMAIANYFVIFPLYAFFMNIPEMPIEKIVKIIMPFNMLKGLIVGMVFLMVYKRLSKWITTQVV</sequence>
<dbReference type="InterPro" id="IPR024529">
    <property type="entry name" value="ECF_trnsprt_substrate-spec"/>
</dbReference>
<feature type="transmembrane region" description="Helical" evidence="9">
    <location>
        <begin position="106"/>
        <end position="130"/>
    </location>
</feature>
<dbReference type="Pfam" id="PF12822">
    <property type="entry name" value="ECF_trnsprt"/>
    <property type="match status" value="1"/>
</dbReference>
<name>A0ABY9JZ91_9BACI</name>
<keyword evidence="4 8" id="KW-1003">Cell membrane</keyword>
<feature type="transmembrane region" description="Helical" evidence="9">
    <location>
        <begin position="77"/>
        <end position="97"/>
    </location>
</feature>
<evidence type="ECO:0000256" key="4">
    <source>
        <dbReference type="ARBA" id="ARBA00022475"/>
    </source>
</evidence>
<evidence type="ECO:0000313" key="11">
    <source>
        <dbReference type="Proteomes" id="UP001197974"/>
    </source>
</evidence>
<comment type="subcellular location">
    <subcellularLocation>
        <location evidence="1">Cell membrane</location>
        <topology evidence="1">Multi-pass membrane protein</topology>
    </subcellularLocation>
</comment>
<accession>A0ABY9JZ91</accession>
<dbReference type="RefSeq" id="WP_226538586.1">
    <property type="nucleotide sequence ID" value="NZ_CP129013.1"/>
</dbReference>
<proteinExistence type="inferred from homology"/>
<comment type="similarity">
    <text evidence="2 8">Belongs to the prokaryotic riboflavin transporter (P-RFT) (TC 2.A.87) family.</text>
</comment>
<evidence type="ECO:0000256" key="2">
    <source>
        <dbReference type="ARBA" id="ARBA00005540"/>
    </source>
</evidence>
<dbReference type="EMBL" id="CP129013">
    <property type="protein sequence ID" value="WLR43770.1"/>
    <property type="molecule type" value="Genomic_DNA"/>
</dbReference>
<keyword evidence="3 8" id="KW-0813">Transport</keyword>
<keyword evidence="6 9" id="KW-1133">Transmembrane helix</keyword>
<comment type="function">
    <text evidence="8">Probably a riboflavin-binding protein that interacts with the energy-coupling factor (ECF) ABC-transporter complex.</text>
</comment>
<protein>
    <recommendedName>
        <fullName evidence="8">Riboflavin transporter</fullName>
    </recommendedName>
</protein>
<dbReference type="PIRSF" id="PIRSF037778">
    <property type="entry name" value="UCP037778_transp_RibU"/>
    <property type="match status" value="1"/>
</dbReference>
<evidence type="ECO:0000313" key="10">
    <source>
        <dbReference type="EMBL" id="WLR43770.1"/>
    </source>
</evidence>
<evidence type="ECO:0000256" key="8">
    <source>
        <dbReference type="PIRNR" id="PIRNR037778"/>
    </source>
</evidence>
<dbReference type="Gene3D" id="1.10.1760.20">
    <property type="match status" value="1"/>
</dbReference>
<evidence type="ECO:0000256" key="9">
    <source>
        <dbReference type="SAM" id="Phobius"/>
    </source>
</evidence>
<dbReference type="PANTHER" id="PTHR38438:SF1">
    <property type="entry name" value="RIBOFLAVIN TRANSPORTER RIBU"/>
    <property type="match status" value="1"/>
</dbReference>
<gene>
    <name evidence="10" type="ORF">LC087_06475</name>
</gene>
<keyword evidence="7 8" id="KW-0472">Membrane</keyword>
<keyword evidence="11" id="KW-1185">Reference proteome</keyword>
<dbReference type="PANTHER" id="PTHR38438">
    <property type="entry name" value="RIBOFLAVIN TRANSPORTER RIBU"/>
    <property type="match status" value="1"/>
</dbReference>
<feature type="transmembrane region" description="Helical" evidence="9">
    <location>
        <begin position="38"/>
        <end position="57"/>
    </location>
</feature>
<dbReference type="InterPro" id="IPR025720">
    <property type="entry name" value="RibU"/>
</dbReference>
<evidence type="ECO:0000256" key="5">
    <source>
        <dbReference type="ARBA" id="ARBA00022692"/>
    </source>
</evidence>
<evidence type="ECO:0000256" key="6">
    <source>
        <dbReference type="ARBA" id="ARBA00022989"/>
    </source>
</evidence>
<evidence type="ECO:0000256" key="3">
    <source>
        <dbReference type="ARBA" id="ARBA00022448"/>
    </source>
</evidence>
<feature type="transmembrane region" description="Helical" evidence="9">
    <location>
        <begin position="150"/>
        <end position="170"/>
    </location>
</feature>
<evidence type="ECO:0000256" key="7">
    <source>
        <dbReference type="ARBA" id="ARBA00023136"/>
    </source>
</evidence>
<feature type="transmembrane region" description="Helical" evidence="9">
    <location>
        <begin position="6"/>
        <end position="26"/>
    </location>
</feature>
<reference evidence="10 11" key="1">
    <citation type="submission" date="2023-06" db="EMBL/GenBank/DDBJ databases">
        <title>Five Gram-positive bacteria isolated from mangrove sediments in Shenzhen, Guangdong, China.</title>
        <authorList>
            <person name="Yu S."/>
            <person name="Zheng W."/>
            <person name="Huang Y."/>
        </authorList>
    </citation>
    <scope>NUCLEOTIDE SEQUENCE [LARGE SCALE GENOMIC DNA]</scope>
    <source>
        <strain evidence="10 11">SaN35-3</strain>
    </source>
</reference>
<dbReference type="Proteomes" id="UP001197974">
    <property type="component" value="Chromosome"/>
</dbReference>
<evidence type="ECO:0000256" key="1">
    <source>
        <dbReference type="ARBA" id="ARBA00004651"/>
    </source>
</evidence>
<organism evidence="10 11">
    <name type="scientific">Bacillus carboniphilus</name>
    <dbReference type="NCBI Taxonomy" id="86663"/>
    <lineage>
        <taxon>Bacteria</taxon>
        <taxon>Bacillati</taxon>
        <taxon>Bacillota</taxon>
        <taxon>Bacilli</taxon>
        <taxon>Bacillales</taxon>
        <taxon>Bacillaceae</taxon>
        <taxon>Bacillus</taxon>
    </lineage>
</organism>
<keyword evidence="5 9" id="KW-0812">Transmembrane</keyword>